<keyword evidence="2" id="KW-1133">Transmembrane helix</keyword>
<dbReference type="STRING" id="1519643.SAMN06295933_0283"/>
<feature type="transmembrane region" description="Helical" evidence="2">
    <location>
        <begin position="18"/>
        <end position="37"/>
    </location>
</feature>
<dbReference type="Proteomes" id="UP000192906">
    <property type="component" value="Unassembled WGS sequence"/>
</dbReference>
<keyword evidence="2" id="KW-0812">Transmembrane</keyword>
<protein>
    <submittedName>
        <fullName evidence="3">Uncharacterized protein</fullName>
    </submittedName>
</protein>
<evidence type="ECO:0000313" key="3">
    <source>
        <dbReference type="EMBL" id="SME89362.1"/>
    </source>
</evidence>
<feature type="coiled-coil region" evidence="1">
    <location>
        <begin position="37"/>
        <end position="67"/>
    </location>
</feature>
<keyword evidence="4" id="KW-1185">Reference proteome</keyword>
<dbReference type="EMBL" id="FWZU01000001">
    <property type="protein sequence ID" value="SME89362.1"/>
    <property type="molecule type" value="Genomic_DNA"/>
</dbReference>
<proteinExistence type="predicted"/>
<name>A0A1X7C3W6_9BACT</name>
<dbReference type="RefSeq" id="WP_085097233.1">
    <property type="nucleotide sequence ID" value="NZ_FWZU01000001.1"/>
</dbReference>
<sequence length="77" mass="8690">MAAKDAFRASCWQIDKKIGLAIILGVFIQFGGVIWWASDLSARLESVENEQARYEHVLEELATIKANVAWIKQALEK</sequence>
<gene>
    <name evidence="3" type="ORF">SAMN06295933_0283</name>
</gene>
<organism evidence="3 4">
    <name type="scientific">Desulfovibrio gilichinskyi</name>
    <dbReference type="NCBI Taxonomy" id="1519643"/>
    <lineage>
        <taxon>Bacteria</taxon>
        <taxon>Pseudomonadati</taxon>
        <taxon>Thermodesulfobacteriota</taxon>
        <taxon>Desulfovibrionia</taxon>
        <taxon>Desulfovibrionales</taxon>
        <taxon>Desulfovibrionaceae</taxon>
        <taxon>Desulfovibrio</taxon>
    </lineage>
</organism>
<keyword evidence="1" id="KW-0175">Coiled coil</keyword>
<dbReference type="AlphaFoldDB" id="A0A1X7C3W6"/>
<evidence type="ECO:0000256" key="2">
    <source>
        <dbReference type="SAM" id="Phobius"/>
    </source>
</evidence>
<evidence type="ECO:0000256" key="1">
    <source>
        <dbReference type="SAM" id="Coils"/>
    </source>
</evidence>
<accession>A0A1X7C3W6</accession>
<evidence type="ECO:0000313" key="4">
    <source>
        <dbReference type="Proteomes" id="UP000192906"/>
    </source>
</evidence>
<reference evidence="4" key="1">
    <citation type="submission" date="2017-04" db="EMBL/GenBank/DDBJ databases">
        <authorList>
            <person name="Varghese N."/>
            <person name="Submissions S."/>
        </authorList>
    </citation>
    <scope>NUCLEOTIDE SEQUENCE [LARGE SCALE GENOMIC DNA]</scope>
    <source>
        <strain evidence="4">K3S</strain>
    </source>
</reference>
<keyword evidence="2" id="KW-0472">Membrane</keyword>
<dbReference type="OrthoDB" id="8450457at2"/>